<sequence length="180" mass="20167">MKMDPSFFRPPETDTLEHGPEYAPRIPSMQQETMYPEKSTSFAEPNYSRNRDEETPTQQRFNYSSPKNFLISSAEFLFKFSLYVLTSCDTSSGRSNHTVYMSTDMMSVADADFSKPLFCGMCLRITGPAGFVYARISGTCNSCSYSDISVSPQVYSAILGSNTEPLNRTIPITWSPCVSL</sequence>
<dbReference type="AlphaFoldDB" id="A0A2T9YEP4"/>
<feature type="compositionally biased region" description="Basic and acidic residues" evidence="1">
    <location>
        <begin position="11"/>
        <end position="20"/>
    </location>
</feature>
<accession>A0A2T9YEP4</accession>
<dbReference type="EMBL" id="MBFR01000238">
    <property type="protein sequence ID" value="PVU90803.1"/>
    <property type="molecule type" value="Genomic_DNA"/>
</dbReference>
<organism evidence="2 3">
    <name type="scientific">Smittium simulii</name>
    <dbReference type="NCBI Taxonomy" id="133385"/>
    <lineage>
        <taxon>Eukaryota</taxon>
        <taxon>Fungi</taxon>
        <taxon>Fungi incertae sedis</taxon>
        <taxon>Zoopagomycota</taxon>
        <taxon>Kickxellomycotina</taxon>
        <taxon>Harpellomycetes</taxon>
        <taxon>Harpellales</taxon>
        <taxon>Legeriomycetaceae</taxon>
        <taxon>Smittium</taxon>
    </lineage>
</organism>
<dbReference type="CDD" id="cd22191">
    <property type="entry name" value="DPBB_RlpA_EXP_N-like"/>
    <property type="match status" value="1"/>
</dbReference>
<dbReference type="Gene3D" id="2.40.40.10">
    <property type="entry name" value="RlpA-like domain"/>
    <property type="match status" value="1"/>
</dbReference>
<keyword evidence="3" id="KW-1185">Reference proteome</keyword>
<gene>
    <name evidence="2" type="ORF">BB561_004710</name>
</gene>
<evidence type="ECO:0000313" key="3">
    <source>
        <dbReference type="Proteomes" id="UP000245383"/>
    </source>
</evidence>
<reference evidence="2 3" key="1">
    <citation type="journal article" date="2018" name="MBio">
        <title>Comparative Genomics Reveals the Core Gene Toolbox for the Fungus-Insect Symbiosis.</title>
        <authorList>
            <person name="Wang Y."/>
            <person name="Stata M."/>
            <person name="Wang W."/>
            <person name="Stajich J.E."/>
            <person name="White M.M."/>
            <person name="Moncalvo J.M."/>
        </authorList>
    </citation>
    <scope>NUCLEOTIDE SEQUENCE [LARGE SCALE GENOMIC DNA]</scope>
    <source>
        <strain evidence="2 3">SWE-8-4</strain>
    </source>
</reference>
<feature type="region of interest" description="Disordered" evidence="1">
    <location>
        <begin position="1"/>
        <end position="60"/>
    </location>
</feature>
<dbReference type="OrthoDB" id="406505at2759"/>
<comment type="caution">
    <text evidence="2">The sequence shown here is derived from an EMBL/GenBank/DDBJ whole genome shotgun (WGS) entry which is preliminary data.</text>
</comment>
<dbReference type="InterPro" id="IPR036908">
    <property type="entry name" value="RlpA-like_sf"/>
</dbReference>
<feature type="compositionally biased region" description="Polar residues" evidence="1">
    <location>
        <begin position="28"/>
        <end position="43"/>
    </location>
</feature>
<proteinExistence type="predicted"/>
<name>A0A2T9YEP4_9FUNG</name>
<protein>
    <recommendedName>
        <fullName evidence="4">RlpA-like protein double-psi beta-barrel domain-containing protein</fullName>
    </recommendedName>
</protein>
<dbReference type="SUPFAM" id="SSF50685">
    <property type="entry name" value="Barwin-like endoglucanases"/>
    <property type="match status" value="1"/>
</dbReference>
<dbReference type="Proteomes" id="UP000245383">
    <property type="component" value="Unassembled WGS sequence"/>
</dbReference>
<evidence type="ECO:0008006" key="4">
    <source>
        <dbReference type="Google" id="ProtNLM"/>
    </source>
</evidence>
<evidence type="ECO:0000313" key="2">
    <source>
        <dbReference type="EMBL" id="PVU90803.1"/>
    </source>
</evidence>
<evidence type="ECO:0000256" key="1">
    <source>
        <dbReference type="SAM" id="MobiDB-lite"/>
    </source>
</evidence>